<dbReference type="AlphaFoldDB" id="A0A388TFM4"/>
<gene>
    <name evidence="1" type="ORF">NO2_0484</name>
</gene>
<reference evidence="1 2" key="1">
    <citation type="journal article" date="2019" name="ISME J.">
        <title>Genome analyses of uncultured TG2/ZB3 bacteria in 'Margulisbacteria' specifically attached to ectosymbiotic spirochetes of protists in the termite gut.</title>
        <authorList>
            <person name="Utami Y.D."/>
            <person name="Kuwahara H."/>
            <person name="Igai K."/>
            <person name="Murakami T."/>
            <person name="Sugaya K."/>
            <person name="Morikawa T."/>
            <person name="Nagura Y."/>
            <person name="Yuki M."/>
            <person name="Deevong P."/>
            <person name="Inoue T."/>
            <person name="Kihara K."/>
            <person name="Lo N."/>
            <person name="Yamada A."/>
            <person name="Ohkuma M."/>
            <person name="Hongoh Y."/>
        </authorList>
    </citation>
    <scope>NUCLEOTIDE SEQUENCE [LARGE SCALE GENOMIC DNA]</scope>
    <source>
        <strain evidence="1">NkOx7-02</strain>
    </source>
</reference>
<proteinExistence type="predicted"/>
<sequence length="75" mass="8157">MEPIVKTVPLPPRKGLTKVQQNLTAIGVPTTDNCPCVKTCQELGTYKQGSCFLGNNETQKCLAATNLLLLRVVKK</sequence>
<protein>
    <submittedName>
        <fullName evidence="1">Uncharacterized protein</fullName>
    </submittedName>
</protein>
<evidence type="ECO:0000313" key="1">
    <source>
        <dbReference type="EMBL" id="GBR75852.1"/>
    </source>
</evidence>
<dbReference type="EMBL" id="BGZO01000008">
    <property type="protein sequence ID" value="GBR75852.1"/>
    <property type="molecule type" value="Genomic_DNA"/>
</dbReference>
<comment type="caution">
    <text evidence="1">The sequence shown here is derived from an EMBL/GenBank/DDBJ whole genome shotgun (WGS) entry which is preliminary data.</text>
</comment>
<dbReference type="Proteomes" id="UP000275925">
    <property type="component" value="Unassembled WGS sequence"/>
</dbReference>
<organism evidence="1 2">
    <name type="scientific">Candidatus Termititenax persephonae</name>
    <dbReference type="NCBI Taxonomy" id="2218525"/>
    <lineage>
        <taxon>Bacteria</taxon>
        <taxon>Bacillati</taxon>
        <taxon>Candidatus Margulisiibacteriota</taxon>
        <taxon>Candidatus Termititenacia</taxon>
        <taxon>Candidatus Termititenacales</taxon>
        <taxon>Candidatus Termititenacaceae</taxon>
        <taxon>Candidatus Termititenax</taxon>
    </lineage>
</organism>
<name>A0A388TFM4_9BACT</name>
<accession>A0A388TFM4</accession>
<keyword evidence="2" id="KW-1185">Reference proteome</keyword>
<evidence type="ECO:0000313" key="2">
    <source>
        <dbReference type="Proteomes" id="UP000275925"/>
    </source>
</evidence>